<feature type="compositionally biased region" description="Polar residues" evidence="1">
    <location>
        <begin position="81"/>
        <end position="90"/>
    </location>
</feature>
<gene>
    <name evidence="2" type="ORF">PDIGIT_LOCUS11635</name>
</gene>
<keyword evidence="3" id="KW-1185">Reference proteome</keyword>
<feature type="compositionally biased region" description="Polar residues" evidence="1">
    <location>
        <begin position="260"/>
        <end position="274"/>
    </location>
</feature>
<reference evidence="2" key="1">
    <citation type="submission" date="2023-01" db="EMBL/GenBank/DDBJ databases">
        <authorList>
            <person name="Van Ghelder C."/>
            <person name="Rancurel C."/>
        </authorList>
    </citation>
    <scope>NUCLEOTIDE SEQUENCE</scope>
    <source>
        <strain evidence="2">CNCM I-4278</strain>
    </source>
</reference>
<feature type="compositionally biased region" description="Low complexity" evidence="1">
    <location>
        <begin position="320"/>
        <end position="332"/>
    </location>
</feature>
<feature type="region of interest" description="Disordered" evidence="1">
    <location>
        <begin position="33"/>
        <end position="125"/>
    </location>
</feature>
<evidence type="ECO:0000313" key="2">
    <source>
        <dbReference type="EMBL" id="CAI6338506.1"/>
    </source>
</evidence>
<dbReference type="EMBL" id="CAOQHR010000008">
    <property type="protein sequence ID" value="CAI6338506.1"/>
    <property type="molecule type" value="Genomic_DNA"/>
</dbReference>
<dbReference type="AlphaFoldDB" id="A0A9W4ULS0"/>
<protein>
    <submittedName>
        <fullName evidence="2">Uncharacterized protein</fullName>
    </submittedName>
</protein>
<feature type="compositionally biased region" description="Polar residues" evidence="1">
    <location>
        <begin position="390"/>
        <end position="400"/>
    </location>
</feature>
<feature type="compositionally biased region" description="Basic and acidic residues" evidence="1">
    <location>
        <begin position="407"/>
        <end position="419"/>
    </location>
</feature>
<dbReference type="Proteomes" id="UP001152607">
    <property type="component" value="Unassembled WGS sequence"/>
</dbReference>
<evidence type="ECO:0000313" key="3">
    <source>
        <dbReference type="Proteomes" id="UP001152607"/>
    </source>
</evidence>
<name>A0A9W4ULS0_9PLEO</name>
<feature type="compositionally biased region" description="Pro residues" evidence="1">
    <location>
        <begin position="40"/>
        <end position="49"/>
    </location>
</feature>
<comment type="caution">
    <text evidence="2">The sequence shown here is derived from an EMBL/GenBank/DDBJ whole genome shotgun (WGS) entry which is preliminary data.</text>
</comment>
<dbReference type="OrthoDB" id="3799586at2759"/>
<organism evidence="2 3">
    <name type="scientific">Periconia digitata</name>
    <dbReference type="NCBI Taxonomy" id="1303443"/>
    <lineage>
        <taxon>Eukaryota</taxon>
        <taxon>Fungi</taxon>
        <taxon>Dikarya</taxon>
        <taxon>Ascomycota</taxon>
        <taxon>Pezizomycotina</taxon>
        <taxon>Dothideomycetes</taxon>
        <taxon>Pleosporomycetidae</taxon>
        <taxon>Pleosporales</taxon>
        <taxon>Massarineae</taxon>
        <taxon>Periconiaceae</taxon>
        <taxon>Periconia</taxon>
    </lineage>
</organism>
<sequence length="516" mass="55873">MTERSIKFYDGTYKVNSAHGFWDSEGQYHEWGDVDDPETWYPPTPPPAMPLDEIENGVALNGARNSDVPDDVDIGAPRPSLDQTTSNAQRNLPFRQKDSENASPTSPNTEAPLSTHYPESSLMSSGLNPAPWSRLHIREDIFQAFSGKGKSSGETFNGTSTGEAKPQQQLFAGLPDRAHLAARLEGICIGTRLGSESKDVGLKDCYDWCGVRHDSIVEMVDSAANVMRGPPLAGSSDHIKLLIPADQELDTKHNIADEMNASTKDSRIMTTSKECGNVDPKAHNMVKPNKGKALGDTKESRHPKKQVLHKDNEEPDGNDSDASSLSDAPSDMSDWELDEKIKNPLFQSSAQTNTDPIGDASEQTAKDVAKKAKKTMVQPVRKTPARKTRASSYDASGVQFSDSGSEGDDHSDWKEDEKAKKHKKNTRKSATPSVRKMGQAKSKATNDGHVAEQASDDSDWKADKKANKSRRMANKGGAPGSVRKTTRAARQATVTSSSVGGVGGGGKRTTRNSWGG</sequence>
<accession>A0A9W4ULS0</accession>
<feature type="region of interest" description="Disordered" evidence="1">
    <location>
        <begin position="257"/>
        <end position="516"/>
    </location>
</feature>
<proteinExistence type="predicted"/>
<feature type="compositionally biased region" description="Polar residues" evidence="1">
    <location>
        <begin position="101"/>
        <end position="125"/>
    </location>
</feature>
<evidence type="ECO:0000256" key="1">
    <source>
        <dbReference type="SAM" id="MobiDB-lite"/>
    </source>
</evidence>
<feature type="compositionally biased region" description="Polar residues" evidence="1">
    <location>
        <begin position="345"/>
        <end position="355"/>
    </location>
</feature>